<evidence type="ECO:0000313" key="2">
    <source>
        <dbReference type="EMBL" id="MBG9388463.1"/>
    </source>
</evidence>
<feature type="signal peptide" evidence="1">
    <location>
        <begin position="1"/>
        <end position="19"/>
    </location>
</feature>
<accession>A0A931H4S9</accession>
<evidence type="ECO:0000256" key="1">
    <source>
        <dbReference type="SAM" id="SignalP"/>
    </source>
</evidence>
<dbReference type="InterPro" id="IPR004564">
    <property type="entry name" value="OM_lipoprot_carrier_LolA-like"/>
</dbReference>
<protein>
    <recommendedName>
        <fullName evidence="4">Outer membrane lipoprotein carrier protein LolA</fullName>
    </recommendedName>
</protein>
<dbReference type="AlphaFoldDB" id="A0A931H4S9"/>
<organism evidence="2 3">
    <name type="scientific">Caenimonas aquaedulcis</name>
    <dbReference type="NCBI Taxonomy" id="2793270"/>
    <lineage>
        <taxon>Bacteria</taxon>
        <taxon>Pseudomonadati</taxon>
        <taxon>Pseudomonadota</taxon>
        <taxon>Betaproteobacteria</taxon>
        <taxon>Burkholderiales</taxon>
        <taxon>Comamonadaceae</taxon>
        <taxon>Caenimonas</taxon>
    </lineage>
</organism>
<dbReference type="Pfam" id="PF19574">
    <property type="entry name" value="LolA_3"/>
    <property type="match status" value="1"/>
</dbReference>
<keyword evidence="3" id="KW-1185">Reference proteome</keyword>
<name>A0A931H4S9_9BURK</name>
<reference evidence="2" key="1">
    <citation type="submission" date="2020-11" db="EMBL/GenBank/DDBJ databases">
        <title>Bacterial whole genome sequence for Caenimonas sp. DR4.4.</title>
        <authorList>
            <person name="Le V."/>
            <person name="Ko S.-R."/>
            <person name="Ahn C.-Y."/>
            <person name="Oh H.-M."/>
        </authorList>
    </citation>
    <scope>NUCLEOTIDE SEQUENCE</scope>
    <source>
        <strain evidence="2">DR4.4</strain>
    </source>
</reference>
<proteinExistence type="predicted"/>
<dbReference type="RefSeq" id="WP_196986324.1">
    <property type="nucleotide sequence ID" value="NZ_JADWYS010000001.1"/>
</dbReference>
<keyword evidence="1" id="KW-0732">Signal</keyword>
<dbReference type="Gene3D" id="2.50.20.10">
    <property type="entry name" value="Lipoprotein localisation LolA/LolB/LppX"/>
    <property type="match status" value="1"/>
</dbReference>
<sequence length="186" mass="20705">MKRLALLLSLMLGWLHAAAAPFTVAELERLLRSAPPSAVTFQEERESPWLSTPAMSRGSLRVIPGGLEKRVDSPREETWRLLADRIEWTGPGGKETKQILFAQVPAVAALSDLLRQVVTGDFAALQRDFRIELSGDERVWSAQLQPRSAQASRYLEHAQLQGTQGQLQVIVVTLKNGERTTTRLKP</sequence>
<feature type="chain" id="PRO_5037049459" description="Outer membrane lipoprotein carrier protein LolA" evidence="1">
    <location>
        <begin position="20"/>
        <end position="186"/>
    </location>
</feature>
<dbReference type="EMBL" id="JADWYS010000001">
    <property type="protein sequence ID" value="MBG9388463.1"/>
    <property type="molecule type" value="Genomic_DNA"/>
</dbReference>
<evidence type="ECO:0008006" key="4">
    <source>
        <dbReference type="Google" id="ProtNLM"/>
    </source>
</evidence>
<gene>
    <name evidence="2" type="ORF">I5803_10555</name>
</gene>
<evidence type="ECO:0000313" key="3">
    <source>
        <dbReference type="Proteomes" id="UP000651050"/>
    </source>
</evidence>
<comment type="caution">
    <text evidence="2">The sequence shown here is derived from an EMBL/GenBank/DDBJ whole genome shotgun (WGS) entry which is preliminary data.</text>
</comment>
<dbReference type="Proteomes" id="UP000651050">
    <property type="component" value="Unassembled WGS sequence"/>
</dbReference>